<dbReference type="PROSITE" id="PS01228">
    <property type="entry name" value="COF_1"/>
    <property type="match status" value="1"/>
</dbReference>
<dbReference type="Gene3D" id="3.40.50.1000">
    <property type="entry name" value="HAD superfamily/HAD-like"/>
    <property type="match status" value="1"/>
</dbReference>
<dbReference type="AlphaFoldDB" id="A0A544QX12"/>
<keyword evidence="2" id="KW-1185">Reference proteome</keyword>
<dbReference type="GO" id="GO:0005829">
    <property type="term" value="C:cytosol"/>
    <property type="evidence" value="ECO:0007669"/>
    <property type="project" value="TreeGrafter"/>
</dbReference>
<dbReference type="InterPro" id="IPR036412">
    <property type="entry name" value="HAD-like_sf"/>
</dbReference>
<dbReference type="Gene3D" id="1.10.150.240">
    <property type="entry name" value="Putative phosphatase, domain 2"/>
    <property type="match status" value="1"/>
</dbReference>
<dbReference type="GO" id="GO:0006281">
    <property type="term" value="P:DNA repair"/>
    <property type="evidence" value="ECO:0007669"/>
    <property type="project" value="TreeGrafter"/>
</dbReference>
<dbReference type="InterPro" id="IPR023214">
    <property type="entry name" value="HAD_sf"/>
</dbReference>
<dbReference type="EMBL" id="SGJB01000003">
    <property type="protein sequence ID" value="TQQ85236.1"/>
    <property type="molecule type" value="Genomic_DNA"/>
</dbReference>
<name>A0A544QX12_9FIRM</name>
<evidence type="ECO:0000313" key="1">
    <source>
        <dbReference type="EMBL" id="TQQ85236.1"/>
    </source>
</evidence>
<dbReference type="Pfam" id="PF13419">
    <property type="entry name" value="HAD_2"/>
    <property type="match status" value="1"/>
</dbReference>
<proteinExistence type="predicted"/>
<organism evidence="1 2">
    <name type="scientific">Peptacetobacter hominis</name>
    <dbReference type="NCBI Taxonomy" id="2743610"/>
    <lineage>
        <taxon>Bacteria</taxon>
        <taxon>Bacillati</taxon>
        <taxon>Bacillota</taxon>
        <taxon>Clostridia</taxon>
        <taxon>Peptostreptococcales</taxon>
        <taxon>Peptostreptococcaceae</taxon>
        <taxon>Peptacetobacter</taxon>
    </lineage>
</organism>
<dbReference type="InterPro" id="IPR023198">
    <property type="entry name" value="PGP-like_dom2"/>
</dbReference>
<dbReference type="Proteomes" id="UP000317863">
    <property type="component" value="Unassembled WGS sequence"/>
</dbReference>
<protein>
    <submittedName>
        <fullName evidence="1">HAD family hydrolase</fullName>
    </submittedName>
</protein>
<dbReference type="NCBIfam" id="TIGR01549">
    <property type="entry name" value="HAD-SF-IA-v1"/>
    <property type="match status" value="1"/>
</dbReference>
<dbReference type="SUPFAM" id="SSF56784">
    <property type="entry name" value="HAD-like"/>
    <property type="match status" value="1"/>
</dbReference>
<keyword evidence="1" id="KW-0378">Hydrolase</keyword>
<dbReference type="SFLD" id="SFLDS00003">
    <property type="entry name" value="Haloacid_Dehalogenase"/>
    <property type="match status" value="1"/>
</dbReference>
<dbReference type="GO" id="GO:0008967">
    <property type="term" value="F:phosphoglycolate phosphatase activity"/>
    <property type="evidence" value="ECO:0007669"/>
    <property type="project" value="TreeGrafter"/>
</dbReference>
<dbReference type="PANTHER" id="PTHR43434">
    <property type="entry name" value="PHOSPHOGLYCOLATE PHOSPHATASE"/>
    <property type="match status" value="1"/>
</dbReference>
<gene>
    <name evidence="1" type="ORF">EXD82_02220</name>
</gene>
<dbReference type="SFLD" id="SFLDG01129">
    <property type="entry name" value="C1.5:_HAD__Beta-PGM__Phosphata"/>
    <property type="match status" value="1"/>
</dbReference>
<reference evidence="1 2" key="1">
    <citation type="submission" date="2019-02" db="EMBL/GenBank/DDBJ databases">
        <title>Peptostreptococcaceae bacterium ZHW00191 nov., a new bacterium isolated from the human gut.</title>
        <authorList>
            <person name="Zhou H.-W."/>
            <person name="Chen X.-J."/>
        </authorList>
    </citation>
    <scope>NUCLEOTIDE SEQUENCE [LARGE SCALE GENOMIC DNA]</scope>
    <source>
        <strain evidence="1 2">ZHW00191</strain>
    </source>
</reference>
<dbReference type="InterPro" id="IPR006439">
    <property type="entry name" value="HAD-SF_hydro_IA"/>
</dbReference>
<accession>A0A544QX12</accession>
<dbReference type="OrthoDB" id="9807630at2"/>
<dbReference type="RefSeq" id="WP_142535293.1">
    <property type="nucleotide sequence ID" value="NZ_SGJB01000003.1"/>
</dbReference>
<sequence>MKKYKAVIYDLDGTLVNTLDMNMYPLLRIIKEETGEDWELKDVLKFYAYPGMKTIETLGFKNPEETYKRWVKYVNEYEGGATIYDGFEEVLETFDKAGIIQAVVSSKKRAQYEIDIVSKGIDKYIKTAVLEEDTIRHKPDPEPMNECLKRLGLSADKVIYIGDTHADCKASKASGMDFGYARWGSVTDDGIENPEYVFEKPLDLLSIIE</sequence>
<dbReference type="InterPro" id="IPR050155">
    <property type="entry name" value="HAD-like_hydrolase_sf"/>
</dbReference>
<evidence type="ECO:0000313" key="2">
    <source>
        <dbReference type="Proteomes" id="UP000317863"/>
    </source>
</evidence>
<comment type="caution">
    <text evidence="1">The sequence shown here is derived from an EMBL/GenBank/DDBJ whole genome shotgun (WGS) entry which is preliminary data.</text>
</comment>
<dbReference type="InterPro" id="IPR041492">
    <property type="entry name" value="HAD_2"/>
</dbReference>
<dbReference type="PANTHER" id="PTHR43434:SF26">
    <property type="entry name" value="PYROPHOSPHATASE PPAX"/>
    <property type="match status" value="1"/>
</dbReference>